<dbReference type="PRINTS" id="PR00377">
    <property type="entry name" value="IMPHPHTASES"/>
</dbReference>
<organism evidence="7 8">
    <name type="scientific">Streptomyces glaucus</name>
    <dbReference type="NCBI Taxonomy" id="284029"/>
    <lineage>
        <taxon>Bacteria</taxon>
        <taxon>Bacillati</taxon>
        <taxon>Actinomycetota</taxon>
        <taxon>Actinomycetes</taxon>
        <taxon>Kitasatosporales</taxon>
        <taxon>Streptomycetaceae</taxon>
        <taxon>Streptomyces</taxon>
    </lineage>
</organism>
<evidence type="ECO:0000256" key="3">
    <source>
        <dbReference type="ARBA" id="ARBA00022723"/>
    </source>
</evidence>
<keyword evidence="4" id="KW-0378">Hydrolase</keyword>
<evidence type="ECO:0000313" key="8">
    <source>
        <dbReference type="Proteomes" id="UP001500460"/>
    </source>
</evidence>
<dbReference type="PANTHER" id="PTHR20854:SF4">
    <property type="entry name" value="INOSITOL-1-MONOPHOSPHATASE-RELATED"/>
    <property type="match status" value="1"/>
</dbReference>
<comment type="caution">
    <text evidence="7">The sequence shown here is derived from an EMBL/GenBank/DDBJ whole genome shotgun (WGS) entry which is preliminary data.</text>
</comment>
<name>A0ABP5XHJ0_9ACTN</name>
<reference evidence="8" key="1">
    <citation type="journal article" date="2019" name="Int. J. Syst. Evol. Microbiol.">
        <title>The Global Catalogue of Microorganisms (GCM) 10K type strain sequencing project: providing services to taxonomists for standard genome sequencing and annotation.</title>
        <authorList>
            <consortium name="The Broad Institute Genomics Platform"/>
            <consortium name="The Broad Institute Genome Sequencing Center for Infectious Disease"/>
            <person name="Wu L."/>
            <person name="Ma J."/>
        </authorList>
    </citation>
    <scope>NUCLEOTIDE SEQUENCE [LARGE SCALE GENOMIC DNA]</scope>
    <source>
        <strain evidence="8">JCM 6922</strain>
    </source>
</reference>
<keyword evidence="8" id="KW-1185">Reference proteome</keyword>
<keyword evidence="5" id="KW-0460">Magnesium</keyword>
<evidence type="ECO:0000256" key="5">
    <source>
        <dbReference type="ARBA" id="ARBA00022842"/>
    </source>
</evidence>
<dbReference type="SUPFAM" id="SSF56655">
    <property type="entry name" value="Carbohydrate phosphatase"/>
    <property type="match status" value="1"/>
</dbReference>
<dbReference type="RefSeq" id="WP_344606987.1">
    <property type="nucleotide sequence ID" value="NZ_BAAATK010000038.1"/>
</dbReference>
<dbReference type="EC" id="3.1.3.25" evidence="2"/>
<dbReference type="EMBL" id="BAAATK010000038">
    <property type="protein sequence ID" value="GAA2450529.1"/>
    <property type="molecule type" value="Genomic_DNA"/>
</dbReference>
<dbReference type="InterPro" id="IPR020583">
    <property type="entry name" value="Inositol_monoP_metal-BS"/>
</dbReference>
<dbReference type="Proteomes" id="UP001500460">
    <property type="component" value="Unassembled WGS sequence"/>
</dbReference>
<evidence type="ECO:0000256" key="2">
    <source>
        <dbReference type="ARBA" id="ARBA00013106"/>
    </source>
</evidence>
<feature type="compositionally biased region" description="Gly residues" evidence="6">
    <location>
        <begin position="281"/>
        <end position="291"/>
    </location>
</feature>
<dbReference type="Pfam" id="PF00459">
    <property type="entry name" value="Inositol_P"/>
    <property type="match status" value="1"/>
</dbReference>
<dbReference type="Gene3D" id="3.30.540.10">
    <property type="entry name" value="Fructose-1,6-Bisphosphatase, subunit A, domain 1"/>
    <property type="match status" value="1"/>
</dbReference>
<evidence type="ECO:0000256" key="4">
    <source>
        <dbReference type="ARBA" id="ARBA00022801"/>
    </source>
</evidence>
<evidence type="ECO:0000256" key="6">
    <source>
        <dbReference type="SAM" id="MobiDB-lite"/>
    </source>
</evidence>
<dbReference type="PROSITE" id="PS00629">
    <property type="entry name" value="IMP_1"/>
    <property type="match status" value="1"/>
</dbReference>
<keyword evidence="3" id="KW-0479">Metal-binding</keyword>
<dbReference type="PROSITE" id="PS00630">
    <property type="entry name" value="IMP_2"/>
    <property type="match status" value="1"/>
</dbReference>
<protein>
    <recommendedName>
        <fullName evidence="2">inositol-phosphate phosphatase</fullName>
        <ecNumber evidence="2">3.1.3.25</ecNumber>
    </recommendedName>
</protein>
<gene>
    <name evidence="7" type="ORF">GCM10010421_48660</name>
</gene>
<evidence type="ECO:0000256" key="1">
    <source>
        <dbReference type="ARBA" id="ARBA00001033"/>
    </source>
</evidence>
<accession>A0ABP5XHJ0</accession>
<dbReference type="PANTHER" id="PTHR20854">
    <property type="entry name" value="INOSITOL MONOPHOSPHATASE"/>
    <property type="match status" value="1"/>
</dbReference>
<proteinExistence type="predicted"/>
<feature type="region of interest" description="Disordered" evidence="6">
    <location>
        <begin position="270"/>
        <end position="307"/>
    </location>
</feature>
<dbReference type="InterPro" id="IPR000760">
    <property type="entry name" value="Inositol_monophosphatase-like"/>
</dbReference>
<evidence type="ECO:0000313" key="7">
    <source>
        <dbReference type="EMBL" id="GAA2450529.1"/>
    </source>
</evidence>
<sequence>MDLDDLLGVARDAARAGARTAASWRGRAHRLLVEEKAGPDDLVSQADRDTEHAVRAVLAAHRPHDAVLGEEGGTTVGRGGVRWIVDPIDGTTNYLYGRPDWAVSVAAADADQGRLLAGVVIEPALGLLTEARAGTRTAANGTPAAALRGHDLTRALVELNLGRPGQRPRAGSMVNALLPHVRDLRRGGSAAAALAQVATGRADALWAPGLQPWDCAAGVLLVQQAGGTVGDLTGPTPGTWPRSGDVLAAPPALWGTLRALLAPVYPGGGAARPDAGRGGRDGAGTRGGGLPASGSAGLRPDYRPHAR</sequence>
<comment type="catalytic activity">
    <reaction evidence="1">
        <text>a myo-inositol phosphate + H2O = myo-inositol + phosphate</text>
        <dbReference type="Rhea" id="RHEA:24056"/>
        <dbReference type="ChEBI" id="CHEBI:15377"/>
        <dbReference type="ChEBI" id="CHEBI:17268"/>
        <dbReference type="ChEBI" id="CHEBI:43474"/>
        <dbReference type="ChEBI" id="CHEBI:84139"/>
        <dbReference type="EC" id="3.1.3.25"/>
    </reaction>
</comment>
<dbReference type="InterPro" id="IPR020550">
    <property type="entry name" value="Inositol_monophosphatase_CS"/>
</dbReference>
<dbReference type="Gene3D" id="3.40.190.80">
    <property type="match status" value="1"/>
</dbReference>